<dbReference type="SUPFAM" id="SSF52266">
    <property type="entry name" value="SGNH hydrolase"/>
    <property type="match status" value="1"/>
</dbReference>
<dbReference type="Pfam" id="PF13472">
    <property type="entry name" value="Lipase_GDSL_2"/>
    <property type="match status" value="1"/>
</dbReference>
<dbReference type="Proteomes" id="UP000297273">
    <property type="component" value="Unassembled WGS sequence"/>
</dbReference>
<sequence>MSRSYFLIPILFFFAQCYSQKDTNSISSLLPNMDPIPVTVLGDSLCERSQAFGLREGLGSNFELTEACVSMRGVADWLPQLDLALVNTPKLIVIELGLNDLLYHSDQSFSGNYNTMLSDLQSKSSALIMVTVLPPTNASYRADVLQMNVFLKSLGSSYPIADMETPFLQTESKIELYPTDDPIHPDPAGYSIMKTVYMSEVGKLFGF</sequence>
<reference evidence="2 5" key="2">
    <citation type="journal article" date="2019" name="PLoS Negl. Trop. Dis.">
        <title>Revisiting the worldwide diversity of Leptospira species in the environment.</title>
        <authorList>
            <person name="Vincent A.T."/>
            <person name="Schiettekatte O."/>
            <person name="Bourhy P."/>
            <person name="Veyrier F.J."/>
            <person name="Picardeau M."/>
        </authorList>
    </citation>
    <scope>NUCLEOTIDE SEQUENCE [LARGE SCALE GENOMIC DNA]</scope>
    <source>
        <strain evidence="3">201702690</strain>
        <strain evidence="2 5">SSW18</strain>
    </source>
</reference>
<dbReference type="PANTHER" id="PTHR30383">
    <property type="entry name" value="THIOESTERASE 1/PROTEASE 1/LYSOPHOSPHOLIPASE L1"/>
    <property type="match status" value="1"/>
</dbReference>
<dbReference type="EMBL" id="RQER01000006">
    <property type="protein sequence ID" value="TGK01355.1"/>
    <property type="molecule type" value="Genomic_DNA"/>
</dbReference>
<evidence type="ECO:0000313" key="5">
    <source>
        <dbReference type="Proteomes" id="UP000297946"/>
    </source>
</evidence>
<proteinExistence type="predicted"/>
<protein>
    <submittedName>
        <fullName evidence="2">SGNH/GDSL hydrolase family protein</fullName>
    </submittedName>
</protein>
<dbReference type="InterPro" id="IPR036514">
    <property type="entry name" value="SGNH_hydro_sf"/>
</dbReference>
<comment type="caution">
    <text evidence="2">The sequence shown here is derived from an EMBL/GenBank/DDBJ whole genome shotgun (WGS) entry which is preliminary data.</text>
</comment>
<dbReference type="PANTHER" id="PTHR30383:SF5">
    <property type="entry name" value="SGNH HYDROLASE-TYPE ESTERASE DOMAIN-CONTAINING PROTEIN"/>
    <property type="match status" value="1"/>
</dbReference>
<keyword evidence="2" id="KW-0378">Hydrolase</keyword>
<organism evidence="2 5">
    <name type="scientific">Leptospira langatensis</name>
    <dbReference type="NCBI Taxonomy" id="2484983"/>
    <lineage>
        <taxon>Bacteria</taxon>
        <taxon>Pseudomonadati</taxon>
        <taxon>Spirochaetota</taxon>
        <taxon>Spirochaetia</taxon>
        <taxon>Leptospirales</taxon>
        <taxon>Leptospiraceae</taxon>
        <taxon>Leptospira</taxon>
    </lineage>
</organism>
<feature type="domain" description="SGNH hydrolase-type esterase" evidence="1">
    <location>
        <begin position="55"/>
        <end position="191"/>
    </location>
</feature>
<reference evidence="3" key="1">
    <citation type="submission" date="2018-10" db="EMBL/GenBank/DDBJ databases">
        <authorList>
            <person name="Vincent A.T."/>
            <person name="Schiettekatte O."/>
            <person name="Bourhy P."/>
            <person name="Veyrier F.J."/>
            <person name="Picardeau M."/>
        </authorList>
    </citation>
    <scope>NUCLEOTIDE SEQUENCE</scope>
    <source>
        <strain evidence="3">201702690</strain>
    </source>
</reference>
<evidence type="ECO:0000313" key="2">
    <source>
        <dbReference type="EMBL" id="TGK01355.1"/>
    </source>
</evidence>
<dbReference type="GO" id="GO:0004622">
    <property type="term" value="F:phosphatidylcholine lysophospholipase activity"/>
    <property type="evidence" value="ECO:0007669"/>
    <property type="project" value="TreeGrafter"/>
</dbReference>
<gene>
    <name evidence="2" type="ORF">EHO57_10510</name>
    <name evidence="3" type="ORF">EHQ53_08360</name>
</gene>
<keyword evidence="4" id="KW-1185">Reference proteome</keyword>
<dbReference type="Proteomes" id="UP000297946">
    <property type="component" value="Unassembled WGS sequence"/>
</dbReference>
<accession>A0A5F1ZUQ7</accession>
<dbReference type="CDD" id="cd00229">
    <property type="entry name" value="SGNH_hydrolase"/>
    <property type="match status" value="1"/>
</dbReference>
<dbReference type="Gene3D" id="3.40.50.1110">
    <property type="entry name" value="SGNH hydrolase"/>
    <property type="match status" value="1"/>
</dbReference>
<dbReference type="EMBL" id="RQGC01000004">
    <property type="protein sequence ID" value="TGL42193.1"/>
    <property type="molecule type" value="Genomic_DNA"/>
</dbReference>
<dbReference type="AlphaFoldDB" id="A0A5F1ZUQ7"/>
<dbReference type="RefSeq" id="WP_135644976.1">
    <property type="nucleotide sequence ID" value="NZ_RQER01000006.1"/>
</dbReference>
<dbReference type="InterPro" id="IPR051532">
    <property type="entry name" value="Ester_Hydrolysis_Enzymes"/>
</dbReference>
<evidence type="ECO:0000313" key="3">
    <source>
        <dbReference type="EMBL" id="TGL42193.1"/>
    </source>
</evidence>
<evidence type="ECO:0000259" key="1">
    <source>
        <dbReference type="Pfam" id="PF13472"/>
    </source>
</evidence>
<dbReference type="OrthoDB" id="343579at2"/>
<name>A0A5F1ZUQ7_9LEPT</name>
<dbReference type="InterPro" id="IPR013830">
    <property type="entry name" value="SGNH_hydro"/>
</dbReference>
<evidence type="ECO:0000313" key="4">
    <source>
        <dbReference type="Proteomes" id="UP000297273"/>
    </source>
</evidence>